<proteinExistence type="predicted"/>
<accession>A0AAQ4D5Z8</accession>
<reference evidence="1 2" key="1">
    <citation type="journal article" date="2023" name="Arcadia Sci">
        <title>De novo assembly of a long-read Amblyomma americanum tick genome.</title>
        <authorList>
            <person name="Chou S."/>
            <person name="Poskanzer K.E."/>
            <person name="Rollins M."/>
            <person name="Thuy-Boun P.S."/>
        </authorList>
    </citation>
    <scope>NUCLEOTIDE SEQUENCE [LARGE SCALE GENOMIC DNA]</scope>
    <source>
        <strain evidence="1">F_SG_1</strain>
        <tissue evidence="1">Salivary glands</tissue>
    </source>
</reference>
<dbReference type="InterPro" id="IPR029070">
    <property type="entry name" value="Chitinase_insertion_sf"/>
</dbReference>
<sequence>MGFRPTRPTTPPLLTTDPIWLTTERQGPCQDQFPVGLMTTGSSKRRASTILCIFNTSTHNRPFVSRMVLGLIPGLICKHVIYASVQLPGPDDELQSSTPEFDTECGGLSAVQVLKKRYQSIKSTELQNYDIPHIASRVDWLIVKTHGYYPRPGYQTTICSSPWKDIKNGLKYLVANLTDNMDLSHVCFTVSFRATGYHVVDKGFGYYLKTSGPGNLNRYTGDDGVIAYRQVCKSESIASRQATHYCSYVR</sequence>
<evidence type="ECO:0000313" key="1">
    <source>
        <dbReference type="EMBL" id="KAK8757888.1"/>
    </source>
</evidence>
<dbReference type="SUPFAM" id="SSF54556">
    <property type="entry name" value="Chitinase insertion domain"/>
    <property type="match status" value="1"/>
</dbReference>
<protein>
    <submittedName>
        <fullName evidence="1">Uncharacterized protein</fullName>
    </submittedName>
</protein>
<name>A0AAQ4D5Z8_AMBAM</name>
<organism evidence="1 2">
    <name type="scientific">Amblyomma americanum</name>
    <name type="common">Lone star tick</name>
    <dbReference type="NCBI Taxonomy" id="6943"/>
    <lineage>
        <taxon>Eukaryota</taxon>
        <taxon>Metazoa</taxon>
        <taxon>Ecdysozoa</taxon>
        <taxon>Arthropoda</taxon>
        <taxon>Chelicerata</taxon>
        <taxon>Arachnida</taxon>
        <taxon>Acari</taxon>
        <taxon>Parasitiformes</taxon>
        <taxon>Ixodida</taxon>
        <taxon>Ixodoidea</taxon>
        <taxon>Ixodidae</taxon>
        <taxon>Amblyomminae</taxon>
        <taxon>Amblyomma</taxon>
    </lineage>
</organism>
<gene>
    <name evidence="1" type="ORF">V5799_004480</name>
</gene>
<comment type="caution">
    <text evidence="1">The sequence shown here is derived from an EMBL/GenBank/DDBJ whole genome shotgun (WGS) entry which is preliminary data.</text>
</comment>
<dbReference type="EMBL" id="JARKHS020034704">
    <property type="protein sequence ID" value="KAK8757888.1"/>
    <property type="molecule type" value="Genomic_DNA"/>
</dbReference>
<dbReference type="Proteomes" id="UP001321473">
    <property type="component" value="Unassembled WGS sequence"/>
</dbReference>
<evidence type="ECO:0000313" key="2">
    <source>
        <dbReference type="Proteomes" id="UP001321473"/>
    </source>
</evidence>
<keyword evidence="2" id="KW-1185">Reference proteome</keyword>
<dbReference type="AlphaFoldDB" id="A0AAQ4D5Z8"/>